<evidence type="ECO:0000256" key="2">
    <source>
        <dbReference type="ARBA" id="ARBA00010011"/>
    </source>
</evidence>
<dbReference type="PANTHER" id="PTHR22918">
    <property type="entry name" value="SEMINAL PLASMA PROTEIN"/>
    <property type="match status" value="1"/>
</dbReference>
<evidence type="ECO:0000256" key="7">
    <source>
        <dbReference type="PROSITE-ProRule" id="PRU00479"/>
    </source>
</evidence>
<dbReference type="SMART" id="SM00059">
    <property type="entry name" value="FN2"/>
    <property type="match status" value="2"/>
</dbReference>
<feature type="disulfide bond" evidence="7">
    <location>
        <begin position="156"/>
        <end position="183"/>
    </location>
</feature>
<dbReference type="GO" id="GO:1902492">
    <property type="term" value="P:positive regulation of sperm capacitation"/>
    <property type="evidence" value="ECO:0007669"/>
    <property type="project" value="UniProtKB-ARBA"/>
</dbReference>
<accession>A0A0M5I4D0</accession>
<dbReference type="AlphaFoldDB" id="A0A0M5I4D0"/>
<organism evidence="10">
    <name type="scientific">Bubalus bubalis</name>
    <name type="common">Domestic water buffalo</name>
    <dbReference type="NCBI Taxonomy" id="89462"/>
    <lineage>
        <taxon>Eukaryota</taxon>
        <taxon>Metazoa</taxon>
        <taxon>Chordata</taxon>
        <taxon>Craniata</taxon>
        <taxon>Vertebrata</taxon>
        <taxon>Euteleostomi</taxon>
        <taxon>Mammalia</taxon>
        <taxon>Eutheria</taxon>
        <taxon>Laurasiatheria</taxon>
        <taxon>Artiodactyla</taxon>
        <taxon>Ruminantia</taxon>
        <taxon>Pecora</taxon>
        <taxon>Bovidae</taxon>
        <taxon>Bovinae</taxon>
        <taxon>Bubalus</taxon>
    </lineage>
</organism>
<feature type="disulfide bond" evidence="7">
    <location>
        <begin position="142"/>
        <end position="168"/>
    </location>
</feature>
<dbReference type="PRINTS" id="PR00013">
    <property type="entry name" value="FNTYPEII"/>
</dbReference>
<dbReference type="InterPro" id="IPR051666">
    <property type="entry name" value="SP_Capacitation_Regulator"/>
</dbReference>
<dbReference type="PROSITE" id="PS51092">
    <property type="entry name" value="FN2_2"/>
    <property type="match status" value="2"/>
</dbReference>
<dbReference type="InterPro" id="IPR036943">
    <property type="entry name" value="FN_type2_sf"/>
</dbReference>
<dbReference type="GO" id="GO:0005615">
    <property type="term" value="C:extracellular space"/>
    <property type="evidence" value="ECO:0007669"/>
    <property type="project" value="UniProtKB-ARBA"/>
</dbReference>
<dbReference type="EMBL" id="KR869821">
    <property type="protein sequence ID" value="ALB34920.1"/>
    <property type="molecule type" value="mRNA"/>
</dbReference>
<evidence type="ECO:0000256" key="1">
    <source>
        <dbReference type="ARBA" id="ARBA00004613"/>
    </source>
</evidence>
<feature type="chain" id="PRO_5005803103" evidence="8">
    <location>
        <begin position="26"/>
        <end position="183"/>
    </location>
</feature>
<evidence type="ECO:0000259" key="9">
    <source>
        <dbReference type="PROSITE" id="PS51092"/>
    </source>
</evidence>
<dbReference type="GO" id="GO:0048240">
    <property type="term" value="P:sperm capacitation"/>
    <property type="evidence" value="ECO:0007669"/>
    <property type="project" value="TreeGrafter"/>
</dbReference>
<evidence type="ECO:0000256" key="3">
    <source>
        <dbReference type="ARBA" id="ARBA00022525"/>
    </source>
</evidence>
<comment type="caution">
    <text evidence="7">Lacks conserved residue(s) required for the propagation of feature annotation.</text>
</comment>
<dbReference type="FunFam" id="2.10.10.10:FF:000003">
    <property type="entry name" value="binder of sperm protein homolog 1"/>
    <property type="match status" value="1"/>
</dbReference>
<dbReference type="PROSITE" id="PS00023">
    <property type="entry name" value="FN2_1"/>
    <property type="match status" value="1"/>
</dbReference>
<comment type="subcellular location">
    <subcellularLocation>
        <location evidence="1">Secreted</location>
    </subcellularLocation>
</comment>
<keyword evidence="6" id="KW-0278">Fertilization</keyword>
<keyword evidence="4" id="KW-0677">Repeat</keyword>
<keyword evidence="8" id="KW-0732">Signal</keyword>
<evidence type="ECO:0000256" key="5">
    <source>
        <dbReference type="ARBA" id="ARBA00023157"/>
    </source>
</evidence>
<dbReference type="GO" id="GO:0009986">
    <property type="term" value="C:cell surface"/>
    <property type="evidence" value="ECO:0007669"/>
    <property type="project" value="TreeGrafter"/>
</dbReference>
<dbReference type="InterPro" id="IPR013806">
    <property type="entry name" value="Kringle-like"/>
</dbReference>
<comment type="similarity">
    <text evidence="2">Belongs to the seminal plasma protein family.</text>
</comment>
<feature type="signal peptide" evidence="8">
    <location>
        <begin position="1"/>
        <end position="25"/>
    </location>
</feature>
<dbReference type="SMR" id="A0A0M5I4D0"/>
<dbReference type="Gene3D" id="2.10.10.10">
    <property type="entry name" value="Fibronectin, type II, collagen-binding"/>
    <property type="match status" value="2"/>
</dbReference>
<evidence type="ECO:0000256" key="6">
    <source>
        <dbReference type="ARBA" id="ARBA00023279"/>
    </source>
</evidence>
<keyword evidence="5 7" id="KW-1015">Disulfide bond</keyword>
<dbReference type="GO" id="GO:0033700">
    <property type="term" value="P:phospholipid efflux"/>
    <property type="evidence" value="ECO:0007669"/>
    <property type="project" value="UniProtKB-ARBA"/>
</dbReference>
<feature type="domain" description="Fibronectin type-II" evidence="9">
    <location>
        <begin position="92"/>
        <end position="136"/>
    </location>
</feature>
<sequence>MAPLVGLFLIWAGASVFQQLHPVNGGDLPDQGSKPTHPGMADELPTETYDLPPEIYTTTFLPRTIYPQEEIRYDDKPFPSLFSKANHLKAVLEGPACAFPFTYKGKKYYMCTRKNSILLWCSLDTEYQGNWKFCTEKDEPECVFPFIYRKKYYESCTRVYSFFWRSWCSLTSNYDRDKAWKYC</sequence>
<reference evidence="10" key="1">
    <citation type="submission" date="2015-05" db="EMBL/GenBank/DDBJ databases">
        <title>To study the roles of seminal vesicle weight in relation to testosterone/nucleotide as fertility markers.</title>
        <authorList>
            <person name="Mahmood S."/>
            <person name="Kumar A."/>
            <person name="Nagar V."/>
            <person name="Sarkar M."/>
            <person name="Singh G."/>
            <person name="Singh R."/>
        </authorList>
    </citation>
    <scope>NUCLEOTIDE SEQUENCE</scope>
    <source>
        <tissue evidence="10">Left seminal vesicle</tissue>
    </source>
</reference>
<evidence type="ECO:0000256" key="4">
    <source>
        <dbReference type="ARBA" id="ARBA00022737"/>
    </source>
</evidence>
<evidence type="ECO:0000313" key="10">
    <source>
        <dbReference type="EMBL" id="ALB34920.1"/>
    </source>
</evidence>
<keyword evidence="3" id="KW-0964">Secreted</keyword>
<dbReference type="InterPro" id="IPR000562">
    <property type="entry name" value="FN_type2_dom"/>
</dbReference>
<dbReference type="GO" id="GO:0007338">
    <property type="term" value="P:single fertilization"/>
    <property type="evidence" value="ECO:0007669"/>
    <property type="project" value="UniProtKB-KW"/>
</dbReference>
<dbReference type="FunFam" id="2.10.10.10:FF:000005">
    <property type="entry name" value="Epididymal sperm binding protein 1"/>
    <property type="match status" value="1"/>
</dbReference>
<dbReference type="GO" id="GO:0008201">
    <property type="term" value="F:heparin binding"/>
    <property type="evidence" value="ECO:0007669"/>
    <property type="project" value="TreeGrafter"/>
</dbReference>
<dbReference type="SUPFAM" id="SSF57440">
    <property type="entry name" value="Kringle-like"/>
    <property type="match status" value="2"/>
</dbReference>
<dbReference type="Pfam" id="PF00040">
    <property type="entry name" value="fn2"/>
    <property type="match status" value="2"/>
</dbReference>
<dbReference type="PANTHER" id="PTHR22918:SF3">
    <property type="entry name" value="SEMINAL PLASMA PROTEIN HSP-1"/>
    <property type="match status" value="1"/>
</dbReference>
<gene>
    <name evidence="10" type="primary">BSP5</name>
</gene>
<evidence type="ECO:0000256" key="8">
    <source>
        <dbReference type="SAM" id="SignalP"/>
    </source>
</evidence>
<dbReference type="CDD" id="cd00062">
    <property type="entry name" value="FN2"/>
    <property type="match status" value="1"/>
</dbReference>
<name>A0A0M5I4D0_BUBBU</name>
<feature type="domain" description="Fibronectin type-II" evidence="9">
    <location>
        <begin position="137"/>
        <end position="183"/>
    </location>
</feature>
<protein>
    <submittedName>
        <fullName evidence="10">Binder of sperm 5</fullName>
    </submittedName>
</protein>
<proteinExistence type="evidence at transcript level"/>